<evidence type="ECO:0000313" key="2">
    <source>
        <dbReference type="Proteomes" id="UP000784294"/>
    </source>
</evidence>
<organism evidence="1 2">
    <name type="scientific">Protopolystoma xenopodis</name>
    <dbReference type="NCBI Taxonomy" id="117903"/>
    <lineage>
        <taxon>Eukaryota</taxon>
        <taxon>Metazoa</taxon>
        <taxon>Spiralia</taxon>
        <taxon>Lophotrochozoa</taxon>
        <taxon>Platyhelminthes</taxon>
        <taxon>Monogenea</taxon>
        <taxon>Polyopisthocotylea</taxon>
        <taxon>Polystomatidea</taxon>
        <taxon>Polystomatidae</taxon>
        <taxon>Protopolystoma</taxon>
    </lineage>
</organism>
<comment type="caution">
    <text evidence="1">The sequence shown here is derived from an EMBL/GenBank/DDBJ whole genome shotgun (WGS) entry which is preliminary data.</text>
</comment>
<keyword evidence="2" id="KW-1185">Reference proteome</keyword>
<dbReference type="Proteomes" id="UP000784294">
    <property type="component" value="Unassembled WGS sequence"/>
</dbReference>
<gene>
    <name evidence="1" type="ORF">PXEA_LOCUS7588</name>
</gene>
<dbReference type="AlphaFoldDB" id="A0A3S5FCR0"/>
<sequence>MRRRSTVHVCIVVTRWKRRRESLRSTGRHVGRTRRQRLGDLRIGHSDEWRSVGKRGPRIWLERGTVGDGETWKKA</sequence>
<accession>A0A3S5FCR0</accession>
<dbReference type="EMBL" id="CAAALY010020132">
    <property type="protein sequence ID" value="VEL14148.1"/>
    <property type="molecule type" value="Genomic_DNA"/>
</dbReference>
<protein>
    <submittedName>
        <fullName evidence="1">Uncharacterized protein</fullName>
    </submittedName>
</protein>
<name>A0A3S5FCR0_9PLAT</name>
<reference evidence="1" key="1">
    <citation type="submission" date="2018-11" db="EMBL/GenBank/DDBJ databases">
        <authorList>
            <consortium name="Pathogen Informatics"/>
        </authorList>
    </citation>
    <scope>NUCLEOTIDE SEQUENCE</scope>
</reference>
<proteinExistence type="predicted"/>
<evidence type="ECO:0000313" key="1">
    <source>
        <dbReference type="EMBL" id="VEL14148.1"/>
    </source>
</evidence>